<feature type="transmembrane region" description="Helical" evidence="1">
    <location>
        <begin position="138"/>
        <end position="156"/>
    </location>
</feature>
<keyword evidence="1" id="KW-0472">Membrane</keyword>
<evidence type="ECO:0000313" key="3">
    <source>
        <dbReference type="Proteomes" id="UP000423396"/>
    </source>
</evidence>
<protein>
    <submittedName>
        <fullName evidence="2">Uncharacterized protein</fullName>
    </submittedName>
</protein>
<evidence type="ECO:0000256" key="1">
    <source>
        <dbReference type="SAM" id="Phobius"/>
    </source>
</evidence>
<name>A0A650CN74_9CREN</name>
<feature type="transmembrane region" description="Helical" evidence="1">
    <location>
        <begin position="214"/>
        <end position="240"/>
    </location>
</feature>
<feature type="transmembrane region" description="Helical" evidence="1">
    <location>
        <begin position="12"/>
        <end position="34"/>
    </location>
</feature>
<dbReference type="KEGG" id="sazo:D1868_02370"/>
<dbReference type="OrthoDB" id="43622at2157"/>
<dbReference type="InterPro" id="IPR049688">
    <property type="entry name" value="CedA_arc"/>
</dbReference>
<gene>
    <name evidence="2" type="ORF">D1868_02370</name>
</gene>
<feature type="transmembrane region" description="Helical" evidence="1">
    <location>
        <begin position="163"/>
        <end position="182"/>
    </location>
</feature>
<keyword evidence="1" id="KW-1133">Transmembrane helix</keyword>
<sequence length="258" mass="28793">MYNIFNILYYAQLLATLTYFLGSLIYGLPIPIYGVKKWAPRLITDAIYVIVWNSIYLAVLSFLTQLLDMLGVSWSNYVIWLNQVLNFEEVLYAILKILIATLNITEAGMVLTIPLGQLMSILLTIITYTESLISISNLIYQYVGVLIALGILFLAIPFRIGRGAGGAMIGTSIVFYVGLPYLPQFLDNLGLNPLNYSVPPSSQNDMYSYFYQQVLPHLITSLILGPSIYIFLLLAFSAGLSNLISGYGSRLPLPIDLY</sequence>
<feature type="transmembrane region" description="Helical" evidence="1">
    <location>
        <begin position="107"/>
        <end position="126"/>
    </location>
</feature>
<accession>A0A650CN74</accession>
<organism evidence="2 3">
    <name type="scientific">Stygiolobus azoricus</name>
    <dbReference type="NCBI Taxonomy" id="41675"/>
    <lineage>
        <taxon>Archaea</taxon>
        <taxon>Thermoproteota</taxon>
        <taxon>Thermoprotei</taxon>
        <taxon>Sulfolobales</taxon>
        <taxon>Sulfolobaceae</taxon>
        <taxon>Stygiolobus</taxon>
    </lineage>
</organism>
<feature type="transmembrane region" description="Helical" evidence="1">
    <location>
        <begin position="77"/>
        <end position="95"/>
    </location>
</feature>
<dbReference type="Proteomes" id="UP000423396">
    <property type="component" value="Chromosome"/>
</dbReference>
<feature type="transmembrane region" description="Helical" evidence="1">
    <location>
        <begin position="46"/>
        <end position="65"/>
    </location>
</feature>
<reference evidence="2 3" key="1">
    <citation type="submission" date="2019-10" db="EMBL/GenBank/DDBJ databases">
        <title>Genome Sequences from Six Type Strain Members of the Archaeal Family Sulfolobaceae: Acidianus ambivalens, Acidianus infernus, Metallosphaera prunae, Stygiolobus azoricus, Sulfolobus metallicus, and Sulfurisphaera ohwakuensis.</title>
        <authorList>
            <person name="Counts J.A."/>
            <person name="Kelly R.M."/>
        </authorList>
    </citation>
    <scope>NUCLEOTIDE SEQUENCE [LARGE SCALE GENOMIC DNA]</scope>
    <source>
        <strain evidence="2 3">FC6</strain>
    </source>
</reference>
<dbReference type="AlphaFoldDB" id="A0A650CN74"/>
<dbReference type="RefSeq" id="WP_156005176.1">
    <property type="nucleotide sequence ID" value="NZ_CP045483.1"/>
</dbReference>
<dbReference type="NCBIfam" id="NF041796">
    <property type="entry name" value="Ced_CedA"/>
    <property type="match status" value="1"/>
</dbReference>
<keyword evidence="3" id="KW-1185">Reference proteome</keyword>
<dbReference type="EMBL" id="CP045483">
    <property type="protein sequence ID" value="QGR18947.1"/>
    <property type="molecule type" value="Genomic_DNA"/>
</dbReference>
<keyword evidence="1" id="KW-0812">Transmembrane</keyword>
<proteinExistence type="predicted"/>
<dbReference type="GeneID" id="42797881"/>
<evidence type="ECO:0000313" key="2">
    <source>
        <dbReference type="EMBL" id="QGR18947.1"/>
    </source>
</evidence>